<reference evidence="1" key="1">
    <citation type="submission" date="2021-05" db="EMBL/GenBank/DDBJ databases">
        <authorList>
            <person name="Scholz U."/>
            <person name="Mascher M."/>
            <person name="Fiebig A."/>
        </authorList>
    </citation>
    <scope>NUCLEOTIDE SEQUENCE [LARGE SCALE GENOMIC DNA]</scope>
</reference>
<keyword evidence="2" id="KW-1185">Reference proteome</keyword>
<dbReference type="Proteomes" id="UP001732700">
    <property type="component" value="Chromosome 1D"/>
</dbReference>
<dbReference type="EnsemblPlants" id="AVESA.00010b.r2.1DG0156230.1">
    <property type="protein sequence ID" value="AVESA.00010b.r2.1DG0156230.1.CDS"/>
    <property type="gene ID" value="AVESA.00010b.r2.1DG0156230"/>
</dbReference>
<accession>A0ACD5TZY2</accession>
<reference evidence="1" key="2">
    <citation type="submission" date="2025-09" db="UniProtKB">
        <authorList>
            <consortium name="EnsemblPlants"/>
        </authorList>
    </citation>
    <scope>IDENTIFICATION</scope>
</reference>
<organism evidence="1 2">
    <name type="scientific">Avena sativa</name>
    <name type="common">Oat</name>
    <dbReference type="NCBI Taxonomy" id="4498"/>
    <lineage>
        <taxon>Eukaryota</taxon>
        <taxon>Viridiplantae</taxon>
        <taxon>Streptophyta</taxon>
        <taxon>Embryophyta</taxon>
        <taxon>Tracheophyta</taxon>
        <taxon>Spermatophyta</taxon>
        <taxon>Magnoliopsida</taxon>
        <taxon>Liliopsida</taxon>
        <taxon>Poales</taxon>
        <taxon>Poaceae</taxon>
        <taxon>BOP clade</taxon>
        <taxon>Pooideae</taxon>
        <taxon>Poodae</taxon>
        <taxon>Poeae</taxon>
        <taxon>Poeae Chloroplast Group 1 (Aveneae type)</taxon>
        <taxon>Aveninae</taxon>
        <taxon>Avena</taxon>
    </lineage>
</organism>
<name>A0ACD5TZY2_AVESA</name>
<proteinExistence type="predicted"/>
<evidence type="ECO:0000313" key="1">
    <source>
        <dbReference type="EnsemblPlants" id="AVESA.00010b.r2.1DG0156230.1.CDS"/>
    </source>
</evidence>
<sequence>MEECQQNDICKFSLLPDPEDDHQTKEWGKFMCYLRERKKAGVVEFRSVTFHILAPESQSYPAVVLYETVLKDSRVCKKMEGVSGRSNTSEETCDNIPHTKEMKSSRKRHGLVAESSACNSVENGPIILDPAVKKKTSTLASNFVKTSPSYLKTLSQTHGGWIFGAIAELIDNSRDAGASRTVSFLSQSFNENKINLEIPVVAYYKKGQYMEFDLNVQSKRAAEYNLNAIKEYSPFNEYVIGEKICLFGEEGTGTQIFIWNLDRWGADYTLEWNSEKTDENPVGHDNRDILIRSKRVRSRPGQTSSNVPLDYSLKAYLEVMFLNPQMRITVQGCSVITCHLEKSLDKKAVISDEIMGRTIHLTLGRSDVEWDRVNCGIFLYWHGRLIEDDEDGNTWVLNSKQGFQDCEMYAKLEEWLGRKIDEYWNTNFDNLELRNGGELTEAVNDWVQCASCRKWRVLNPNFNTESLPLEWFCHMAPFNGKCDIPEQQMEVGVITVSEKISGHNKLAQPVVENVRQDEDVKNVKLIPPSTENKGKPSSDATSCEDELGDDFLQGGSDTPRPPLKRLLRGGIKATVRNRGGCESTG</sequence>
<evidence type="ECO:0000313" key="2">
    <source>
        <dbReference type="Proteomes" id="UP001732700"/>
    </source>
</evidence>
<protein>
    <submittedName>
        <fullName evidence="1">Uncharacterized protein</fullName>
    </submittedName>
</protein>